<keyword evidence="9" id="KW-0342">GTP-binding</keyword>
<evidence type="ECO:0000256" key="4">
    <source>
        <dbReference type="ARBA" id="ARBA00022787"/>
    </source>
</evidence>
<evidence type="ECO:0000256" key="8">
    <source>
        <dbReference type="ARBA" id="ARBA00023128"/>
    </source>
</evidence>
<dbReference type="InterPro" id="IPR027417">
    <property type="entry name" value="P-loop_NTPase"/>
</dbReference>
<evidence type="ECO:0000256" key="6">
    <source>
        <dbReference type="ARBA" id="ARBA00022989"/>
    </source>
</evidence>
<keyword evidence="4" id="KW-1000">Mitochondrion outer membrane</keyword>
<evidence type="ECO:0000256" key="12">
    <source>
        <dbReference type="SAM" id="Coils"/>
    </source>
</evidence>
<dbReference type="EMBL" id="MCGR01000044">
    <property type="protein sequence ID" value="ORY73837.1"/>
    <property type="molecule type" value="Genomic_DNA"/>
</dbReference>
<evidence type="ECO:0000259" key="14">
    <source>
        <dbReference type="PROSITE" id="PS51718"/>
    </source>
</evidence>
<evidence type="ECO:0000256" key="3">
    <source>
        <dbReference type="ARBA" id="ARBA00022741"/>
    </source>
</evidence>
<keyword evidence="7 12" id="KW-0175">Coiled coil</keyword>
<keyword evidence="10" id="KW-0472">Membrane</keyword>
<feature type="compositionally biased region" description="Polar residues" evidence="13">
    <location>
        <begin position="128"/>
        <end position="137"/>
    </location>
</feature>
<dbReference type="STRING" id="106004.A0A1Y2EQM7"/>
<dbReference type="AlphaFoldDB" id="A0A1Y2EQM7"/>
<accession>A0A1Y2EQM7</accession>
<feature type="region of interest" description="Disordered" evidence="13">
    <location>
        <begin position="128"/>
        <end position="189"/>
    </location>
</feature>
<sequence length="952" mass="103492">MQQGQPSPVRTASPARMSQDEFPFTQEASSSSLPGSSLPPSTPKSTCFTSSSPSALNRSISLFGATGDEIQRHVEDQKSFGDKRETLVSALDSTTGLVKGLAAFNQEKWTIHYPHQLGLTTTAAAPNALQRGTSSPPATSPAKGARPSAVRRSASMFAEEPAEESSRPAPQRSYSTAEGPVKPTAPVDAPPVHPLSILSLDLKLGHPTAPTANLPALLPSLSLATLSQLLSRRLTSAVGHIGQLRQRVTDTNSRILVTGDLNAGKSTLVNALLRREVMPSDQQPCTTVFCEVLDASAWNEGKEELHAVRDVEKYDAADRSTFDAFDLSQVLEVQDMEESPYQIVKAYVHDARAPAEESNEPNPSFIKNGLVSISLIDAPGLNRDTLSTTALFARQSEIDVIVFVVSAENHFTLSAKEFLWNASREKAYVFIVVNKWAGIRDKARCMRVVGEQIKQLSPATWKARQELVHFVDAAEVVDDETEEEIKSSEEEATSFDHLEQSLRSFVLLKRTTSKLAPAKHYLLNLLADLSTLASTNVIAASDELAEALRQLQRVKPIHERLAAQRDEVEEGVDRVEESVVEVVRSATWSRLERAMGYVSQGQVVPPQEATPTSLAGAESLKAPTELPEFPGVMGLWEWASEVKATLVRALEAEVRSAEDEARGETVEGVKKVQDGLGEKYLSTANAGEQGSEEVKEGEKKAERVFRPEVMFAKRRRGLGRLAARGQSTGLGLGSTAVGLSNSFSATDFEVTMFDLLDLQRLYAHGNRLRGKKAITDGEDGVETSAILGLGLGSLGMVGSRVIGIKGTMDSLTRIMEMLGSEKARKWAGPVLGVLTVGFVAYIIVDLPRAVPRNIGRKLQASLSSSLDSSSTATPPITFPSAHSDRIAKETRKVLRLAGWDLRERFRAALERSEKERKEVEATVEKAEGALKFLGEFVEKVEKEETRVEEVAV</sequence>
<comment type="catalytic activity">
    <reaction evidence="11">
        <text>GTP + H2O = GDP + phosphate + H(+)</text>
        <dbReference type="Rhea" id="RHEA:19669"/>
        <dbReference type="ChEBI" id="CHEBI:15377"/>
        <dbReference type="ChEBI" id="CHEBI:15378"/>
        <dbReference type="ChEBI" id="CHEBI:37565"/>
        <dbReference type="ChEBI" id="CHEBI:43474"/>
        <dbReference type="ChEBI" id="CHEBI:58189"/>
    </reaction>
</comment>
<dbReference type="GO" id="GO:0005741">
    <property type="term" value="C:mitochondrial outer membrane"/>
    <property type="evidence" value="ECO:0007669"/>
    <property type="project" value="UniProtKB-SubCell"/>
</dbReference>
<dbReference type="GO" id="GO:0003924">
    <property type="term" value="F:GTPase activity"/>
    <property type="evidence" value="ECO:0007669"/>
    <property type="project" value="InterPro"/>
</dbReference>
<proteinExistence type="predicted"/>
<feature type="compositionally biased region" description="Low complexity" evidence="13">
    <location>
        <begin position="29"/>
        <end position="46"/>
    </location>
</feature>
<dbReference type="OrthoDB" id="9984778at2759"/>
<keyword evidence="3" id="KW-0547">Nucleotide-binding</keyword>
<comment type="subcellular location">
    <subcellularLocation>
        <location evidence="1">Mitochondrion outer membrane</location>
        <topology evidence="1">Multi-pass membrane protein</topology>
    </subcellularLocation>
</comment>
<name>A0A1Y2EQM7_9BASI</name>
<evidence type="ECO:0000256" key="2">
    <source>
        <dbReference type="ARBA" id="ARBA00022692"/>
    </source>
</evidence>
<keyword evidence="8" id="KW-0496">Mitochondrion</keyword>
<dbReference type="Pfam" id="PF00350">
    <property type="entry name" value="Dynamin_N"/>
    <property type="match status" value="1"/>
</dbReference>
<dbReference type="InterPro" id="IPR030381">
    <property type="entry name" value="G_DYNAMIN_dom"/>
</dbReference>
<dbReference type="Gene3D" id="3.40.50.300">
    <property type="entry name" value="P-loop containing nucleotide triphosphate hydrolases"/>
    <property type="match status" value="1"/>
</dbReference>
<evidence type="ECO:0000256" key="1">
    <source>
        <dbReference type="ARBA" id="ARBA00004374"/>
    </source>
</evidence>
<dbReference type="FunFam" id="3.40.50.300:FF:000638">
    <property type="entry name" value="Transmembrane GTPase Fzo1, putative"/>
    <property type="match status" value="1"/>
</dbReference>
<dbReference type="InterPro" id="IPR045063">
    <property type="entry name" value="Dynamin_N"/>
</dbReference>
<evidence type="ECO:0000256" key="11">
    <source>
        <dbReference type="ARBA" id="ARBA00048548"/>
    </source>
</evidence>
<feature type="coiled-coil region" evidence="12">
    <location>
        <begin position="902"/>
        <end position="929"/>
    </location>
</feature>
<dbReference type="FunCoup" id="A0A1Y2EQM7">
    <property type="interactions" value="45"/>
</dbReference>
<keyword evidence="5" id="KW-0378">Hydrolase</keyword>
<dbReference type="GO" id="GO:0005525">
    <property type="term" value="F:GTP binding"/>
    <property type="evidence" value="ECO:0007669"/>
    <property type="project" value="UniProtKB-KW"/>
</dbReference>
<keyword evidence="16" id="KW-1185">Reference proteome</keyword>
<reference evidence="15 16" key="1">
    <citation type="submission" date="2016-07" db="EMBL/GenBank/DDBJ databases">
        <title>Pervasive Adenine N6-methylation of Active Genes in Fungi.</title>
        <authorList>
            <consortium name="DOE Joint Genome Institute"/>
            <person name="Mondo S.J."/>
            <person name="Dannebaum R.O."/>
            <person name="Kuo R.C."/>
            <person name="Labutti K."/>
            <person name="Haridas S."/>
            <person name="Kuo A."/>
            <person name="Salamov A."/>
            <person name="Ahrendt S.R."/>
            <person name="Lipzen A."/>
            <person name="Sullivan W."/>
            <person name="Andreopoulos W.B."/>
            <person name="Clum A."/>
            <person name="Lindquist E."/>
            <person name="Daum C."/>
            <person name="Ramamoorthy G.K."/>
            <person name="Gryganskyi A."/>
            <person name="Culley D."/>
            <person name="Magnuson J.K."/>
            <person name="James T.Y."/>
            <person name="O'Malley M.A."/>
            <person name="Stajich J.E."/>
            <person name="Spatafora J.W."/>
            <person name="Visel A."/>
            <person name="Grigoriev I.V."/>
        </authorList>
    </citation>
    <scope>NUCLEOTIDE SEQUENCE [LARGE SCALE GENOMIC DNA]</scope>
    <source>
        <strain evidence="15 16">62-1032</strain>
    </source>
</reference>
<dbReference type="SUPFAM" id="SSF52540">
    <property type="entry name" value="P-loop containing nucleoside triphosphate hydrolases"/>
    <property type="match status" value="1"/>
</dbReference>
<comment type="caution">
    <text evidence="15">The sequence shown here is derived from an EMBL/GenBank/DDBJ whole genome shotgun (WGS) entry which is preliminary data.</text>
</comment>
<dbReference type="GO" id="GO:0051646">
    <property type="term" value="P:mitochondrion localization"/>
    <property type="evidence" value="ECO:0007669"/>
    <property type="project" value="TreeGrafter"/>
</dbReference>
<dbReference type="PANTHER" id="PTHR10465:SF0">
    <property type="entry name" value="SARCALUMENIN"/>
    <property type="match status" value="1"/>
</dbReference>
<gene>
    <name evidence="15" type="ORF">BCR35DRAFT_281434</name>
</gene>
<keyword evidence="6" id="KW-1133">Transmembrane helix</keyword>
<protein>
    <recommendedName>
        <fullName evidence="14">Dynamin-type G domain-containing protein</fullName>
    </recommendedName>
</protein>
<dbReference type="InParanoid" id="A0A1Y2EQM7"/>
<dbReference type="PROSITE" id="PS51718">
    <property type="entry name" value="G_DYNAMIN_2"/>
    <property type="match status" value="1"/>
</dbReference>
<feature type="domain" description="Dynamin-type G" evidence="14">
    <location>
        <begin position="249"/>
        <end position="517"/>
    </location>
</feature>
<evidence type="ECO:0000256" key="7">
    <source>
        <dbReference type="ARBA" id="ARBA00023054"/>
    </source>
</evidence>
<feature type="compositionally biased region" description="Polar residues" evidence="13">
    <location>
        <begin position="1"/>
        <end position="10"/>
    </location>
</feature>
<dbReference type="PANTHER" id="PTHR10465">
    <property type="entry name" value="TRANSMEMBRANE GTPASE FZO1"/>
    <property type="match status" value="1"/>
</dbReference>
<evidence type="ECO:0000313" key="16">
    <source>
        <dbReference type="Proteomes" id="UP000193467"/>
    </source>
</evidence>
<dbReference type="InterPro" id="IPR027094">
    <property type="entry name" value="Mitofusin_fam"/>
</dbReference>
<evidence type="ECO:0000256" key="9">
    <source>
        <dbReference type="ARBA" id="ARBA00023134"/>
    </source>
</evidence>
<evidence type="ECO:0000313" key="15">
    <source>
        <dbReference type="EMBL" id="ORY73837.1"/>
    </source>
</evidence>
<evidence type="ECO:0000256" key="10">
    <source>
        <dbReference type="ARBA" id="ARBA00023136"/>
    </source>
</evidence>
<organism evidence="15 16">
    <name type="scientific">Leucosporidium creatinivorum</name>
    <dbReference type="NCBI Taxonomy" id="106004"/>
    <lineage>
        <taxon>Eukaryota</taxon>
        <taxon>Fungi</taxon>
        <taxon>Dikarya</taxon>
        <taxon>Basidiomycota</taxon>
        <taxon>Pucciniomycotina</taxon>
        <taxon>Microbotryomycetes</taxon>
        <taxon>Leucosporidiales</taxon>
        <taxon>Leucosporidium</taxon>
    </lineage>
</organism>
<dbReference type="Proteomes" id="UP000193467">
    <property type="component" value="Unassembled WGS sequence"/>
</dbReference>
<keyword evidence="2" id="KW-0812">Transmembrane</keyword>
<evidence type="ECO:0000256" key="5">
    <source>
        <dbReference type="ARBA" id="ARBA00022801"/>
    </source>
</evidence>
<evidence type="ECO:0000256" key="13">
    <source>
        <dbReference type="SAM" id="MobiDB-lite"/>
    </source>
</evidence>
<dbReference type="GO" id="GO:0008053">
    <property type="term" value="P:mitochondrial fusion"/>
    <property type="evidence" value="ECO:0007669"/>
    <property type="project" value="TreeGrafter"/>
</dbReference>
<feature type="region of interest" description="Disordered" evidence="13">
    <location>
        <begin position="1"/>
        <end position="54"/>
    </location>
</feature>